<dbReference type="GO" id="GO:0005886">
    <property type="term" value="C:plasma membrane"/>
    <property type="evidence" value="ECO:0007669"/>
    <property type="project" value="TreeGrafter"/>
</dbReference>
<proteinExistence type="predicted"/>
<dbReference type="AlphaFoldDB" id="A0A8T2LQL5"/>
<dbReference type="GO" id="GO:0030424">
    <property type="term" value="C:axon"/>
    <property type="evidence" value="ECO:0007669"/>
    <property type="project" value="TreeGrafter"/>
</dbReference>
<evidence type="ECO:0000313" key="5">
    <source>
        <dbReference type="EMBL" id="KAG9271686.1"/>
    </source>
</evidence>
<dbReference type="InterPro" id="IPR013783">
    <property type="entry name" value="Ig-like_fold"/>
</dbReference>
<sequence>MAVLQAGILHLAPCILMILLTCGDLTEAYKLKILHWINKTADQGETVVLYCNGSVDSGEDFVWHKNGNALFIYSPFINQTVTNYTSSRMSVDPSDPRKLQISNVQPSDAGTYLCFPSRIQWILTIKDFTKANIFKPFPWINKTADQGETVVLHCKGSYDSGEDFVWRKDGNLLFVYSPLINQTVTNYTSSRMSVDPSDPRKLQISNVQPSDAGTYSCFPSRILWILTIKGISVPASHKSTIFIIVRSVGGAVAVGLLIFCAVWIPRKCKKCGGSAQGGTGATV</sequence>
<name>A0A8T2LQL5_ASTMX</name>
<dbReference type="EMBL" id="JAICCE010000011">
    <property type="protein sequence ID" value="KAG9271686.1"/>
    <property type="molecule type" value="Genomic_DNA"/>
</dbReference>
<keyword evidence="2" id="KW-0812">Transmembrane</keyword>
<feature type="chain" id="PRO_5035810885" description="Ig-like domain-containing protein" evidence="3">
    <location>
        <begin position="29"/>
        <end position="283"/>
    </location>
</feature>
<dbReference type="SMART" id="SM00409">
    <property type="entry name" value="IG"/>
    <property type="match status" value="2"/>
</dbReference>
<evidence type="ECO:0000313" key="6">
    <source>
        <dbReference type="Proteomes" id="UP000752171"/>
    </source>
</evidence>
<dbReference type="InterPro" id="IPR007110">
    <property type="entry name" value="Ig-like_dom"/>
</dbReference>
<feature type="domain" description="Ig-like" evidence="4">
    <location>
        <begin position="13"/>
        <end position="114"/>
    </location>
</feature>
<organism evidence="5 6">
    <name type="scientific">Astyanax mexicanus</name>
    <name type="common">Blind cave fish</name>
    <name type="synonym">Astyanax fasciatus mexicanus</name>
    <dbReference type="NCBI Taxonomy" id="7994"/>
    <lineage>
        <taxon>Eukaryota</taxon>
        <taxon>Metazoa</taxon>
        <taxon>Chordata</taxon>
        <taxon>Craniata</taxon>
        <taxon>Vertebrata</taxon>
        <taxon>Euteleostomi</taxon>
        <taxon>Actinopterygii</taxon>
        <taxon>Neopterygii</taxon>
        <taxon>Teleostei</taxon>
        <taxon>Ostariophysi</taxon>
        <taxon>Characiformes</taxon>
        <taxon>Characoidei</taxon>
        <taxon>Acestrorhamphidae</taxon>
        <taxon>Acestrorhamphinae</taxon>
        <taxon>Astyanax</taxon>
    </lineage>
</organism>
<dbReference type="Gene3D" id="2.60.40.10">
    <property type="entry name" value="Immunoglobulins"/>
    <property type="match status" value="2"/>
</dbReference>
<accession>A0A8T2LQL5</accession>
<dbReference type="GO" id="GO:0007411">
    <property type="term" value="P:axon guidance"/>
    <property type="evidence" value="ECO:0007669"/>
    <property type="project" value="TreeGrafter"/>
</dbReference>
<dbReference type="GO" id="GO:0007156">
    <property type="term" value="P:homophilic cell adhesion via plasma membrane adhesion molecules"/>
    <property type="evidence" value="ECO:0007669"/>
    <property type="project" value="TreeGrafter"/>
</dbReference>
<evidence type="ECO:0000256" key="3">
    <source>
        <dbReference type="SAM" id="SignalP"/>
    </source>
</evidence>
<dbReference type="SMART" id="SM00408">
    <property type="entry name" value="IGc2"/>
    <property type="match status" value="2"/>
</dbReference>
<feature type="domain" description="Ig-like" evidence="4">
    <location>
        <begin position="136"/>
        <end position="217"/>
    </location>
</feature>
<keyword evidence="1" id="KW-0393">Immunoglobulin domain</keyword>
<gene>
    <name evidence="5" type="ORF">AMEX_G14640</name>
</gene>
<feature type="signal peptide" evidence="3">
    <location>
        <begin position="1"/>
        <end position="28"/>
    </location>
</feature>
<dbReference type="PANTHER" id="PTHR10075">
    <property type="entry name" value="BASIGIN RELATED"/>
    <property type="match status" value="1"/>
</dbReference>
<evidence type="ECO:0000256" key="1">
    <source>
        <dbReference type="ARBA" id="ARBA00023319"/>
    </source>
</evidence>
<dbReference type="PANTHER" id="PTHR10075:SF100">
    <property type="entry name" value="FASCICLIN-2"/>
    <property type="match status" value="1"/>
</dbReference>
<evidence type="ECO:0000259" key="4">
    <source>
        <dbReference type="PROSITE" id="PS50835"/>
    </source>
</evidence>
<dbReference type="Pfam" id="PF13927">
    <property type="entry name" value="Ig_3"/>
    <property type="match status" value="2"/>
</dbReference>
<feature type="transmembrane region" description="Helical" evidence="2">
    <location>
        <begin position="241"/>
        <end position="264"/>
    </location>
</feature>
<protein>
    <recommendedName>
        <fullName evidence="4">Ig-like domain-containing protein</fullName>
    </recommendedName>
</protein>
<keyword evidence="2" id="KW-0472">Membrane</keyword>
<dbReference type="GO" id="GO:0070593">
    <property type="term" value="P:dendrite self-avoidance"/>
    <property type="evidence" value="ECO:0007669"/>
    <property type="project" value="TreeGrafter"/>
</dbReference>
<dbReference type="GO" id="GO:0098632">
    <property type="term" value="F:cell-cell adhesion mediator activity"/>
    <property type="evidence" value="ECO:0007669"/>
    <property type="project" value="TreeGrafter"/>
</dbReference>
<dbReference type="SUPFAM" id="SSF48726">
    <property type="entry name" value="Immunoglobulin"/>
    <property type="match status" value="2"/>
</dbReference>
<dbReference type="Proteomes" id="UP000752171">
    <property type="component" value="Unassembled WGS sequence"/>
</dbReference>
<dbReference type="InterPro" id="IPR003599">
    <property type="entry name" value="Ig_sub"/>
</dbReference>
<comment type="caution">
    <text evidence="5">The sequence shown here is derived from an EMBL/GenBank/DDBJ whole genome shotgun (WGS) entry which is preliminary data.</text>
</comment>
<evidence type="ECO:0000256" key="2">
    <source>
        <dbReference type="SAM" id="Phobius"/>
    </source>
</evidence>
<dbReference type="InterPro" id="IPR036179">
    <property type="entry name" value="Ig-like_dom_sf"/>
</dbReference>
<dbReference type="InterPro" id="IPR003598">
    <property type="entry name" value="Ig_sub2"/>
</dbReference>
<dbReference type="PROSITE" id="PS50835">
    <property type="entry name" value="IG_LIKE"/>
    <property type="match status" value="2"/>
</dbReference>
<keyword evidence="3" id="KW-0732">Signal</keyword>
<reference evidence="5 6" key="1">
    <citation type="submission" date="2021-07" db="EMBL/GenBank/DDBJ databases">
        <authorList>
            <person name="Imarazene B."/>
            <person name="Zahm M."/>
            <person name="Klopp C."/>
            <person name="Cabau C."/>
            <person name="Beille S."/>
            <person name="Jouanno E."/>
            <person name="Castinel A."/>
            <person name="Lluch J."/>
            <person name="Gil L."/>
            <person name="Kuchtly C."/>
            <person name="Lopez Roques C."/>
            <person name="Donnadieu C."/>
            <person name="Parrinello H."/>
            <person name="Journot L."/>
            <person name="Du K."/>
            <person name="Schartl M."/>
            <person name="Retaux S."/>
            <person name="Guiguen Y."/>
        </authorList>
    </citation>
    <scope>NUCLEOTIDE SEQUENCE [LARGE SCALE GENOMIC DNA]</scope>
    <source>
        <strain evidence="5">Pach_M1</strain>
        <tissue evidence="5">Testis</tissue>
    </source>
</reference>
<keyword evidence="2" id="KW-1133">Transmembrane helix</keyword>